<accession>A0ABM9QN76</accession>
<evidence type="ECO:0000256" key="1">
    <source>
        <dbReference type="SAM" id="MobiDB-lite"/>
    </source>
</evidence>
<name>A0ABM9QN76_9VIBR</name>
<keyword evidence="2" id="KW-1133">Transmembrane helix</keyword>
<feature type="compositionally biased region" description="Polar residues" evidence="1">
    <location>
        <begin position="1"/>
        <end position="10"/>
    </location>
</feature>
<evidence type="ECO:0000256" key="2">
    <source>
        <dbReference type="SAM" id="Phobius"/>
    </source>
</evidence>
<dbReference type="Proteomes" id="UP000049077">
    <property type="component" value="Unassembled WGS sequence"/>
</dbReference>
<dbReference type="EMBL" id="CCJX01000041">
    <property type="protein sequence ID" value="CDT03942.1"/>
    <property type="molecule type" value="Genomic_DNA"/>
</dbReference>
<proteinExistence type="predicted"/>
<evidence type="ECO:0000313" key="4">
    <source>
        <dbReference type="Proteomes" id="UP000049077"/>
    </source>
</evidence>
<organism evidence="3 4">
    <name type="scientific">Vibrio crassostreae</name>
    <dbReference type="NCBI Taxonomy" id="246167"/>
    <lineage>
        <taxon>Bacteria</taxon>
        <taxon>Pseudomonadati</taxon>
        <taxon>Pseudomonadota</taxon>
        <taxon>Gammaproteobacteria</taxon>
        <taxon>Vibrionales</taxon>
        <taxon>Vibrionaceae</taxon>
        <taxon>Vibrio</taxon>
    </lineage>
</organism>
<feature type="region of interest" description="Disordered" evidence="1">
    <location>
        <begin position="1"/>
        <end position="28"/>
    </location>
</feature>
<keyword evidence="4" id="KW-1185">Reference proteome</keyword>
<keyword evidence="2" id="KW-0812">Transmembrane</keyword>
<feature type="compositionally biased region" description="Polar residues" evidence="1">
    <location>
        <begin position="18"/>
        <end position="28"/>
    </location>
</feature>
<keyword evidence="2" id="KW-0472">Membrane</keyword>
<protein>
    <submittedName>
        <fullName evidence="3">Uncharacterized protein</fullName>
    </submittedName>
</protein>
<sequence>MAANSSQTARSALAMANETASRKQTGSSADMAKVVMAVVAALAVIFIAMAIMKRGR</sequence>
<feature type="transmembrane region" description="Helical" evidence="2">
    <location>
        <begin position="31"/>
        <end position="52"/>
    </location>
</feature>
<gene>
    <name evidence="3" type="ORF">VCR4J5_1350001</name>
</gene>
<evidence type="ECO:0000313" key="3">
    <source>
        <dbReference type="EMBL" id="CDT03942.1"/>
    </source>
</evidence>
<reference evidence="3 4" key="1">
    <citation type="submission" date="2014-06" db="EMBL/GenBank/DDBJ databases">
        <authorList>
            <person name="Le Roux F."/>
        </authorList>
    </citation>
    <scope>NUCLEOTIDE SEQUENCE [LARGE SCALE GENOMIC DNA]</scope>
    <source>
        <strain evidence="3 4">J5-4</strain>
    </source>
</reference>
<comment type="caution">
    <text evidence="3">The sequence shown here is derived from an EMBL/GenBank/DDBJ whole genome shotgun (WGS) entry which is preliminary data.</text>
</comment>